<evidence type="ECO:0000256" key="1">
    <source>
        <dbReference type="ARBA" id="ARBA00004123"/>
    </source>
</evidence>
<keyword evidence="5 11" id="KW-0863">Zinc-finger</keyword>
<dbReference type="Pfam" id="PF00176">
    <property type="entry name" value="SNF2-rel_dom"/>
    <property type="match status" value="1"/>
</dbReference>
<dbReference type="InterPro" id="IPR038718">
    <property type="entry name" value="SNF2-like_sf"/>
</dbReference>
<evidence type="ECO:0000256" key="9">
    <source>
        <dbReference type="ARBA" id="ARBA00022840"/>
    </source>
</evidence>
<dbReference type="GO" id="GO:0008270">
    <property type="term" value="F:zinc ion binding"/>
    <property type="evidence" value="ECO:0007669"/>
    <property type="project" value="UniProtKB-KW"/>
</dbReference>
<dbReference type="GO" id="GO:0008094">
    <property type="term" value="F:ATP-dependent activity, acting on DNA"/>
    <property type="evidence" value="ECO:0007669"/>
    <property type="project" value="TreeGrafter"/>
</dbReference>
<dbReference type="InterPro" id="IPR001650">
    <property type="entry name" value="Helicase_C-like"/>
</dbReference>
<evidence type="ECO:0000256" key="10">
    <source>
        <dbReference type="ARBA" id="ARBA00023242"/>
    </source>
</evidence>
<dbReference type="SMART" id="SM00910">
    <property type="entry name" value="HIRAN"/>
    <property type="match status" value="1"/>
</dbReference>
<accession>L1JTK9</accession>
<dbReference type="PROSITE" id="PS50089">
    <property type="entry name" value="ZF_RING_2"/>
    <property type="match status" value="1"/>
</dbReference>
<evidence type="ECO:0000256" key="7">
    <source>
        <dbReference type="ARBA" id="ARBA00022806"/>
    </source>
</evidence>
<gene>
    <name evidence="16" type="ORF">GUITHDRAFT_102917</name>
</gene>
<evidence type="ECO:0000313" key="16">
    <source>
        <dbReference type="EMBL" id="EKX51654.1"/>
    </source>
</evidence>
<reference evidence="16 18" key="1">
    <citation type="journal article" date="2012" name="Nature">
        <title>Algal genomes reveal evolutionary mosaicism and the fate of nucleomorphs.</title>
        <authorList>
            <consortium name="DOE Joint Genome Institute"/>
            <person name="Curtis B.A."/>
            <person name="Tanifuji G."/>
            <person name="Burki F."/>
            <person name="Gruber A."/>
            <person name="Irimia M."/>
            <person name="Maruyama S."/>
            <person name="Arias M.C."/>
            <person name="Ball S.G."/>
            <person name="Gile G.H."/>
            <person name="Hirakawa Y."/>
            <person name="Hopkins J.F."/>
            <person name="Kuo A."/>
            <person name="Rensing S.A."/>
            <person name="Schmutz J."/>
            <person name="Symeonidi A."/>
            <person name="Elias M."/>
            <person name="Eveleigh R.J."/>
            <person name="Herman E.K."/>
            <person name="Klute M.J."/>
            <person name="Nakayama T."/>
            <person name="Obornik M."/>
            <person name="Reyes-Prieto A."/>
            <person name="Armbrust E.V."/>
            <person name="Aves S.J."/>
            <person name="Beiko R.G."/>
            <person name="Coutinho P."/>
            <person name="Dacks J.B."/>
            <person name="Durnford D.G."/>
            <person name="Fast N.M."/>
            <person name="Green B.R."/>
            <person name="Grisdale C.J."/>
            <person name="Hempel F."/>
            <person name="Henrissat B."/>
            <person name="Hoppner M.P."/>
            <person name="Ishida K."/>
            <person name="Kim E."/>
            <person name="Koreny L."/>
            <person name="Kroth P.G."/>
            <person name="Liu Y."/>
            <person name="Malik S.B."/>
            <person name="Maier U.G."/>
            <person name="McRose D."/>
            <person name="Mock T."/>
            <person name="Neilson J.A."/>
            <person name="Onodera N.T."/>
            <person name="Poole A.M."/>
            <person name="Pritham E.J."/>
            <person name="Richards T.A."/>
            <person name="Rocap G."/>
            <person name="Roy S.W."/>
            <person name="Sarai C."/>
            <person name="Schaack S."/>
            <person name="Shirato S."/>
            <person name="Slamovits C.H."/>
            <person name="Spencer D.F."/>
            <person name="Suzuki S."/>
            <person name="Worden A.Z."/>
            <person name="Zauner S."/>
            <person name="Barry K."/>
            <person name="Bell C."/>
            <person name="Bharti A.K."/>
            <person name="Crow J.A."/>
            <person name="Grimwood J."/>
            <person name="Kramer R."/>
            <person name="Lindquist E."/>
            <person name="Lucas S."/>
            <person name="Salamov A."/>
            <person name="McFadden G.I."/>
            <person name="Lane C.E."/>
            <person name="Keeling P.J."/>
            <person name="Gray M.W."/>
            <person name="Grigoriev I.V."/>
            <person name="Archibald J.M."/>
        </authorList>
    </citation>
    <scope>NUCLEOTIDE SEQUENCE</scope>
    <source>
        <strain evidence="16 18">CCMP2712</strain>
    </source>
</reference>
<dbReference type="InterPro" id="IPR000330">
    <property type="entry name" value="SNF2_N"/>
</dbReference>
<keyword evidence="7" id="KW-0347">Helicase</keyword>
<keyword evidence="12" id="KW-0175">Coiled coil</keyword>
<dbReference type="Gene3D" id="3.30.70.2330">
    <property type="match status" value="1"/>
</dbReference>
<evidence type="ECO:0000313" key="17">
    <source>
        <dbReference type="EnsemblProtists" id="EKX51654"/>
    </source>
</evidence>
<protein>
    <submittedName>
        <fullName evidence="16 17">Uncharacterized protein</fullName>
    </submittedName>
</protein>
<dbReference type="CDD" id="cd18008">
    <property type="entry name" value="DEXDc_SHPRH-like"/>
    <property type="match status" value="1"/>
</dbReference>
<organism evidence="16">
    <name type="scientific">Guillardia theta (strain CCMP2712)</name>
    <name type="common">Cryptophyte</name>
    <dbReference type="NCBI Taxonomy" id="905079"/>
    <lineage>
        <taxon>Eukaryota</taxon>
        <taxon>Cryptophyceae</taxon>
        <taxon>Pyrenomonadales</taxon>
        <taxon>Geminigeraceae</taxon>
        <taxon>Guillardia</taxon>
    </lineage>
</organism>
<dbReference type="InterPro" id="IPR014001">
    <property type="entry name" value="Helicase_ATP-bd"/>
</dbReference>
<dbReference type="PROSITE" id="PS51192">
    <property type="entry name" value="HELICASE_ATP_BIND_1"/>
    <property type="match status" value="1"/>
</dbReference>
<dbReference type="OMA" id="ETTVWRL"/>
<reference evidence="18" key="2">
    <citation type="submission" date="2012-11" db="EMBL/GenBank/DDBJ databases">
        <authorList>
            <person name="Kuo A."/>
            <person name="Curtis B.A."/>
            <person name="Tanifuji G."/>
            <person name="Burki F."/>
            <person name="Gruber A."/>
            <person name="Irimia M."/>
            <person name="Maruyama S."/>
            <person name="Arias M.C."/>
            <person name="Ball S.G."/>
            <person name="Gile G.H."/>
            <person name="Hirakawa Y."/>
            <person name="Hopkins J.F."/>
            <person name="Rensing S.A."/>
            <person name="Schmutz J."/>
            <person name="Symeonidi A."/>
            <person name="Elias M."/>
            <person name="Eveleigh R.J."/>
            <person name="Herman E.K."/>
            <person name="Klute M.J."/>
            <person name="Nakayama T."/>
            <person name="Obornik M."/>
            <person name="Reyes-Prieto A."/>
            <person name="Armbrust E.V."/>
            <person name="Aves S.J."/>
            <person name="Beiko R.G."/>
            <person name="Coutinho P."/>
            <person name="Dacks J.B."/>
            <person name="Durnford D.G."/>
            <person name="Fast N.M."/>
            <person name="Green B.R."/>
            <person name="Grisdale C."/>
            <person name="Hempe F."/>
            <person name="Henrissat B."/>
            <person name="Hoppner M.P."/>
            <person name="Ishida K.-I."/>
            <person name="Kim E."/>
            <person name="Koreny L."/>
            <person name="Kroth P.G."/>
            <person name="Liu Y."/>
            <person name="Malik S.-B."/>
            <person name="Maier U.G."/>
            <person name="McRose D."/>
            <person name="Mock T."/>
            <person name="Neilson J.A."/>
            <person name="Onodera N.T."/>
            <person name="Poole A.M."/>
            <person name="Pritham E.J."/>
            <person name="Richards T.A."/>
            <person name="Rocap G."/>
            <person name="Roy S.W."/>
            <person name="Sarai C."/>
            <person name="Schaack S."/>
            <person name="Shirato S."/>
            <person name="Slamovits C.H."/>
            <person name="Spencer D.F."/>
            <person name="Suzuki S."/>
            <person name="Worden A.Z."/>
            <person name="Zauner S."/>
            <person name="Barry K."/>
            <person name="Bell C."/>
            <person name="Bharti A.K."/>
            <person name="Crow J.A."/>
            <person name="Grimwood J."/>
            <person name="Kramer R."/>
            <person name="Lindquist E."/>
            <person name="Lucas S."/>
            <person name="Salamov A."/>
            <person name="McFadden G.I."/>
            <person name="Lane C.E."/>
            <person name="Keeling P.J."/>
            <person name="Gray M.W."/>
            <person name="Grigoriev I.V."/>
            <person name="Archibald J.M."/>
        </authorList>
    </citation>
    <scope>NUCLEOTIDE SEQUENCE</scope>
    <source>
        <strain evidence="18">CCMP2712</strain>
    </source>
</reference>
<dbReference type="SMART" id="SM00490">
    <property type="entry name" value="HELICc"/>
    <property type="match status" value="1"/>
</dbReference>
<dbReference type="HOGENOM" id="CLU_000315_2_5_1"/>
<dbReference type="GO" id="GO:0016818">
    <property type="term" value="F:hydrolase activity, acting on acid anhydrides, in phosphorus-containing anhydrides"/>
    <property type="evidence" value="ECO:0007669"/>
    <property type="project" value="InterPro"/>
</dbReference>
<evidence type="ECO:0000256" key="11">
    <source>
        <dbReference type="PROSITE-ProRule" id="PRU00175"/>
    </source>
</evidence>
<dbReference type="GO" id="GO:0006281">
    <property type="term" value="P:DNA repair"/>
    <property type="evidence" value="ECO:0007669"/>
    <property type="project" value="TreeGrafter"/>
</dbReference>
<keyword evidence="8" id="KW-0862">Zinc</keyword>
<evidence type="ECO:0000256" key="12">
    <source>
        <dbReference type="SAM" id="Coils"/>
    </source>
</evidence>
<comment type="subcellular location">
    <subcellularLocation>
        <location evidence="1">Nucleus</location>
    </subcellularLocation>
    <subcellularLocation>
        <location evidence="2">Plastid</location>
        <location evidence="2">Chloroplast</location>
    </subcellularLocation>
</comment>
<dbReference type="AlphaFoldDB" id="L1JTK9"/>
<keyword evidence="4" id="KW-0547">Nucleotide-binding</keyword>
<feature type="domain" description="Helicase ATP-binding" evidence="14">
    <location>
        <begin position="217"/>
        <end position="405"/>
    </location>
</feature>
<dbReference type="GO" id="GO:0005634">
    <property type="term" value="C:nucleus"/>
    <property type="evidence" value="ECO:0007669"/>
    <property type="project" value="UniProtKB-SubCell"/>
</dbReference>
<dbReference type="STRING" id="905079.L1JTK9"/>
<dbReference type="Pfam" id="PF00271">
    <property type="entry name" value="Helicase_C"/>
    <property type="match status" value="1"/>
</dbReference>
<dbReference type="KEGG" id="gtt:GUITHDRAFT_102917"/>
<dbReference type="SUPFAM" id="SSF52540">
    <property type="entry name" value="P-loop containing nucleoside triphosphate hydrolases"/>
    <property type="match status" value="2"/>
</dbReference>
<dbReference type="CDD" id="cd18793">
    <property type="entry name" value="SF2_C_SNF"/>
    <property type="match status" value="1"/>
</dbReference>
<dbReference type="GO" id="GO:0003676">
    <property type="term" value="F:nucleic acid binding"/>
    <property type="evidence" value="ECO:0007669"/>
    <property type="project" value="InterPro"/>
</dbReference>
<dbReference type="GeneID" id="17308338"/>
<dbReference type="Gene3D" id="3.40.50.10810">
    <property type="entry name" value="Tandem AAA-ATPase domain"/>
    <property type="match status" value="1"/>
</dbReference>
<evidence type="ECO:0000313" key="18">
    <source>
        <dbReference type="Proteomes" id="UP000011087"/>
    </source>
</evidence>
<dbReference type="Proteomes" id="UP000011087">
    <property type="component" value="Unassembled WGS sequence"/>
</dbReference>
<evidence type="ECO:0000256" key="4">
    <source>
        <dbReference type="ARBA" id="ARBA00022741"/>
    </source>
</evidence>
<evidence type="ECO:0000256" key="5">
    <source>
        <dbReference type="ARBA" id="ARBA00022771"/>
    </source>
</evidence>
<dbReference type="GO" id="GO:0005524">
    <property type="term" value="F:ATP binding"/>
    <property type="evidence" value="ECO:0007669"/>
    <property type="project" value="UniProtKB-KW"/>
</dbReference>
<dbReference type="OrthoDB" id="448448at2759"/>
<feature type="domain" description="RING-type" evidence="13">
    <location>
        <begin position="570"/>
        <end position="615"/>
    </location>
</feature>
<dbReference type="Pfam" id="PF08797">
    <property type="entry name" value="HIRAN"/>
    <property type="match status" value="1"/>
</dbReference>
<keyword evidence="6" id="KW-0378">Hydrolase</keyword>
<dbReference type="PANTHER" id="PTHR45626">
    <property type="entry name" value="TRANSCRIPTION TERMINATION FACTOR 2-RELATED"/>
    <property type="match status" value="1"/>
</dbReference>
<evidence type="ECO:0000256" key="3">
    <source>
        <dbReference type="ARBA" id="ARBA00022723"/>
    </source>
</evidence>
<dbReference type="PROSITE" id="PS51194">
    <property type="entry name" value="HELICASE_CTER"/>
    <property type="match status" value="1"/>
</dbReference>
<dbReference type="SUPFAM" id="SSF57850">
    <property type="entry name" value="RING/U-box"/>
    <property type="match status" value="1"/>
</dbReference>
<dbReference type="PaxDb" id="55529-EKX51654"/>
<dbReference type="RefSeq" id="XP_005838634.1">
    <property type="nucleotide sequence ID" value="XM_005838577.1"/>
</dbReference>
<dbReference type="InterPro" id="IPR017907">
    <property type="entry name" value="Znf_RING_CS"/>
</dbReference>
<dbReference type="eggNOG" id="KOG1001">
    <property type="taxonomic scope" value="Eukaryota"/>
</dbReference>
<sequence>MGLQDMDAWGATHWYHLHCFDWKKYSSRSLIFGYTDLKEEDQRRIDDLIANRETFKPPNAWPGLPQELPGRPGVIIENERAEDICYGSCDVFVVGCQYYGGELLVGQYALLKREPDNPYDQNAIRVDNMLGLQVGHIKRVFAAGLAPLMDDASPWKPSFEVSVLSNLLCTTLLQHQLEGVAWMHMMETTEKLLPFWREVDKNGAMQYFDEITSTLYPMSPGPLRGGILADDMGLGKTLQILSLILMNPRTKPTKESKQLGNGGTLIVCPTSVLSNWVDQAKLHTTKGLLSVVTYHGGARQELSSSLREHDVVVTTYGTLACEFEEASSNGPISKKKRKRTGAENLFSVNWHRIVLDEAHIIRNRQTKTFKACCRLEGTHRWAVTGTPFQNKAEDISALFSFLKAKPVDDFTVFKQSVSNPLKSSGAEGSAMARLRVLLKAMCLRRSKSLLMNSLPEKTIEICRIRLDKKQQEAYSVLLDSALLCFGPIMKSGGKAITKHYTSLFECVLRLRQVCNALHLLPKERLENAKKALQSLNKVELNVEEAEALLKKLQGAINVGENEDEALTFECCICLDDLDASLAQIIRQCGHCFCSLCLQKLLASVQGSECRCPLCRSPFTRGDFIGATELNNIVTMTDNIQGACESASSADQVSPKVQVVLQELNKEWEADPSQKAVIFSQFTGMLSHAQEVLAQNGIQCLRIDGSLSLDKRTEVLRQFDRDDARRVLLVSLKAGGTGINLVRANLVFMLDQWWNYGVEEQAMDRVHRIGQTRRTRIVRMVCQDTVEEKILQLQESKQLLGKGVTAQLSAEEAQKARIADLRTLLFGCGNDIP</sequence>
<dbReference type="InterPro" id="IPR001841">
    <property type="entry name" value="Znf_RING"/>
</dbReference>
<keyword evidence="18" id="KW-1185">Reference proteome</keyword>
<dbReference type="SMART" id="SM00487">
    <property type="entry name" value="DEXDc"/>
    <property type="match status" value="1"/>
</dbReference>
<dbReference type="EnsemblProtists" id="EKX51654">
    <property type="protein sequence ID" value="EKX51654"/>
    <property type="gene ID" value="GUITHDRAFT_102917"/>
</dbReference>
<keyword evidence="9" id="KW-0067">ATP-binding</keyword>
<evidence type="ECO:0000259" key="14">
    <source>
        <dbReference type="PROSITE" id="PS51192"/>
    </source>
</evidence>
<dbReference type="InterPro" id="IPR014905">
    <property type="entry name" value="HIRAN"/>
</dbReference>
<dbReference type="GO" id="GO:0009507">
    <property type="term" value="C:chloroplast"/>
    <property type="evidence" value="ECO:0007669"/>
    <property type="project" value="UniProtKB-SubCell"/>
</dbReference>
<feature type="coiled-coil region" evidence="12">
    <location>
        <begin position="525"/>
        <end position="562"/>
    </location>
</feature>
<evidence type="ECO:0000259" key="15">
    <source>
        <dbReference type="PROSITE" id="PS51194"/>
    </source>
</evidence>
<evidence type="ECO:0000256" key="2">
    <source>
        <dbReference type="ARBA" id="ARBA00004229"/>
    </source>
</evidence>
<evidence type="ECO:0000259" key="13">
    <source>
        <dbReference type="PROSITE" id="PS50089"/>
    </source>
</evidence>
<dbReference type="InterPro" id="IPR027417">
    <property type="entry name" value="P-loop_NTPase"/>
</dbReference>
<reference evidence="17" key="3">
    <citation type="submission" date="2016-03" db="UniProtKB">
        <authorList>
            <consortium name="EnsemblProtists"/>
        </authorList>
    </citation>
    <scope>IDENTIFICATION</scope>
</reference>
<dbReference type="PANTHER" id="PTHR45626:SF17">
    <property type="entry name" value="HELICASE-LIKE TRANSCRIPTION FACTOR"/>
    <property type="match status" value="1"/>
</dbReference>
<dbReference type="Gene3D" id="3.30.40.10">
    <property type="entry name" value="Zinc/RING finger domain, C3HC4 (zinc finger)"/>
    <property type="match status" value="1"/>
</dbReference>
<dbReference type="InterPro" id="IPR050628">
    <property type="entry name" value="SNF2_RAD54_helicase_TF"/>
</dbReference>
<evidence type="ECO:0000256" key="6">
    <source>
        <dbReference type="ARBA" id="ARBA00022801"/>
    </source>
</evidence>
<dbReference type="InterPro" id="IPR049730">
    <property type="entry name" value="SNF2/RAD54-like_C"/>
</dbReference>
<dbReference type="GO" id="GO:0004386">
    <property type="term" value="F:helicase activity"/>
    <property type="evidence" value="ECO:0007669"/>
    <property type="project" value="UniProtKB-KW"/>
</dbReference>
<keyword evidence="10" id="KW-0539">Nucleus</keyword>
<dbReference type="InterPro" id="IPR013083">
    <property type="entry name" value="Znf_RING/FYVE/PHD"/>
</dbReference>
<keyword evidence="3" id="KW-0479">Metal-binding</keyword>
<dbReference type="PROSITE" id="PS00518">
    <property type="entry name" value="ZF_RING_1"/>
    <property type="match status" value="1"/>
</dbReference>
<evidence type="ECO:0000256" key="8">
    <source>
        <dbReference type="ARBA" id="ARBA00022833"/>
    </source>
</evidence>
<dbReference type="EMBL" id="JH992975">
    <property type="protein sequence ID" value="EKX51654.1"/>
    <property type="molecule type" value="Genomic_DNA"/>
</dbReference>
<dbReference type="SMART" id="SM00184">
    <property type="entry name" value="RING"/>
    <property type="match status" value="1"/>
</dbReference>
<proteinExistence type="predicted"/>
<dbReference type="Gene3D" id="3.40.50.300">
    <property type="entry name" value="P-loop containing nucleotide triphosphate hydrolases"/>
    <property type="match status" value="1"/>
</dbReference>
<name>L1JTK9_GUITC</name>
<feature type="domain" description="Helicase C-terminal" evidence="15">
    <location>
        <begin position="655"/>
        <end position="815"/>
    </location>
</feature>